<keyword evidence="2" id="KW-1185">Reference proteome</keyword>
<reference evidence="1 2" key="1">
    <citation type="submission" date="2024-02" db="EMBL/GenBank/DDBJ databases">
        <authorList>
            <person name="Chen Y."/>
            <person name="Shah S."/>
            <person name="Dougan E. K."/>
            <person name="Thang M."/>
            <person name="Chan C."/>
        </authorList>
    </citation>
    <scope>NUCLEOTIDE SEQUENCE [LARGE SCALE GENOMIC DNA]</scope>
</reference>
<dbReference type="EMBL" id="CAXAMN010021951">
    <property type="protein sequence ID" value="CAK9064787.1"/>
    <property type="molecule type" value="Genomic_DNA"/>
</dbReference>
<organism evidence="1 2">
    <name type="scientific">Durusdinium trenchii</name>
    <dbReference type="NCBI Taxonomy" id="1381693"/>
    <lineage>
        <taxon>Eukaryota</taxon>
        <taxon>Sar</taxon>
        <taxon>Alveolata</taxon>
        <taxon>Dinophyceae</taxon>
        <taxon>Suessiales</taxon>
        <taxon>Symbiodiniaceae</taxon>
        <taxon>Durusdinium</taxon>
    </lineage>
</organism>
<proteinExistence type="predicted"/>
<dbReference type="Proteomes" id="UP001642484">
    <property type="component" value="Unassembled WGS sequence"/>
</dbReference>
<evidence type="ECO:0000313" key="1">
    <source>
        <dbReference type="EMBL" id="CAK9064787.1"/>
    </source>
</evidence>
<sequence>MYLGSIAMSLNLPTRAVPGAATVVFEPPSRWHSRVCQQTAGKALRDVTLLAGTSAVWHHWRRCRKQRATATTACGVISDAAVMQRLTKEDEPEIHLGKGLFGASQLQELISLCDARHGFAASVQRRKDGEVVVDQHRTSSSCPMLWPLMTPPDRLQMLRDAGNVALAEQIEQELRAVQAVQRRCAQAMRSKRWMPVGTPRKRREEEMPFSFEPCVCHVLNPLVDLSQPGQCETSSGPVLGRRIV</sequence>
<comment type="caution">
    <text evidence="1">The sequence shown here is derived from an EMBL/GenBank/DDBJ whole genome shotgun (WGS) entry which is preliminary data.</text>
</comment>
<name>A0ABP0NPR1_9DINO</name>
<protein>
    <submittedName>
        <fullName evidence="1">Uncharacterized protein</fullName>
    </submittedName>
</protein>
<accession>A0ABP0NPR1</accession>
<evidence type="ECO:0000313" key="2">
    <source>
        <dbReference type="Proteomes" id="UP001642484"/>
    </source>
</evidence>
<gene>
    <name evidence="1" type="ORF">CCMP2556_LOCUS31839</name>
</gene>